<name>A0A1L9QWL0_9CYAN</name>
<comment type="caution">
    <text evidence="3">The sequence shown here is derived from an EMBL/GenBank/DDBJ whole genome shotgun (WGS) entry which is preliminary data.</text>
</comment>
<sequence>MTQSALQRAWLSLPEQASESSVNQNFIPVFLDSLGFTQHEYCCEYYIGRGKHKVDFAARQNTDTDKFAQTRQDPFLIIESKGRHINFMHKTPYKKTVDQLKYYLASEATHCQSVRWGMITNGDYIQLFRKHGKVVFPVTKLIQLDAENIDQKIANIKQYIEGPIRALFVALYNNKGGVGKTTTTINLAATLNGVYHKKVLVVDFDPNQRDLSKNLAIKPASESLYDCLEDYRNHHIINAISTYRVKYRQGKEYGFDVIPADQKFLHLKEQELTAKVTRGRLSQLLHSLKNEYDYIIIDAPTNWKIFSQEAIITTDVVLMPTQYNNLASLENAAMAISELFPEVGRQKREIFFPDCADPIALPIFYNQGSAKIPEPQKIQAQKAIEEIIDRYHQQLGLNLFPYFFPKYKRSTQNRDVFTVNNYAYIANGAFARKPGVYLHKTVLESYKKLVREYFI</sequence>
<dbReference type="Pfam" id="PF13588">
    <property type="entry name" value="HSDR_N_2"/>
    <property type="match status" value="1"/>
</dbReference>
<dbReference type="AlphaFoldDB" id="A0A1L9QWL0"/>
<dbReference type="PANTHER" id="PTHR13696">
    <property type="entry name" value="P-LOOP CONTAINING NUCLEOSIDE TRIPHOSPHATE HYDROLASE"/>
    <property type="match status" value="1"/>
</dbReference>
<dbReference type="InterPro" id="IPR027417">
    <property type="entry name" value="P-loop_NTPase"/>
</dbReference>
<evidence type="ECO:0000259" key="1">
    <source>
        <dbReference type="Pfam" id="PF13588"/>
    </source>
</evidence>
<feature type="domain" description="AAA" evidence="2">
    <location>
        <begin position="169"/>
        <end position="327"/>
    </location>
</feature>
<evidence type="ECO:0000313" key="3">
    <source>
        <dbReference type="EMBL" id="OJJ27081.1"/>
    </source>
</evidence>
<dbReference type="InterPro" id="IPR025669">
    <property type="entry name" value="AAA_dom"/>
</dbReference>
<organism evidence="3 4">
    <name type="scientific">Roseofilum reptotaenium AO1-A</name>
    <dbReference type="NCBI Taxonomy" id="1925591"/>
    <lineage>
        <taxon>Bacteria</taxon>
        <taxon>Bacillati</taxon>
        <taxon>Cyanobacteriota</taxon>
        <taxon>Cyanophyceae</taxon>
        <taxon>Desertifilales</taxon>
        <taxon>Desertifilaceae</taxon>
        <taxon>Roseofilum</taxon>
    </lineage>
</organism>
<accession>A0A1L9QWL0</accession>
<dbReference type="Gene3D" id="3.40.50.300">
    <property type="entry name" value="P-loop containing nucleotide triphosphate hydrolases"/>
    <property type="match status" value="1"/>
</dbReference>
<evidence type="ECO:0000259" key="2">
    <source>
        <dbReference type="Pfam" id="PF13614"/>
    </source>
</evidence>
<evidence type="ECO:0008006" key="5">
    <source>
        <dbReference type="Google" id="ProtNLM"/>
    </source>
</evidence>
<gene>
    <name evidence="3" type="ORF">BI308_03270</name>
</gene>
<reference evidence="3" key="1">
    <citation type="submission" date="2016-10" db="EMBL/GenBank/DDBJ databases">
        <title>CRISPR-Cas defence system in Roseofilum reptotaenium: evidence of a bacteriophage-cyanobacterium arms race in the coral black band disease.</title>
        <authorList>
            <person name="Buerger P."/>
            <person name="Wood-Charlson E.M."/>
            <person name="Weynberg K.D."/>
            <person name="Willis B."/>
            <person name="Van Oppen M.J."/>
        </authorList>
    </citation>
    <scope>NUCLEOTIDE SEQUENCE [LARGE SCALE GENOMIC DNA]</scope>
    <source>
        <strain evidence="3">AO1-A</strain>
    </source>
</reference>
<dbReference type="STRING" id="1925591.BI308_03270"/>
<dbReference type="InterPro" id="IPR029464">
    <property type="entry name" value="HSDR_N"/>
</dbReference>
<dbReference type="CDD" id="cd02042">
    <property type="entry name" value="ParAB_family"/>
    <property type="match status" value="1"/>
</dbReference>
<dbReference type="SUPFAM" id="SSF52540">
    <property type="entry name" value="P-loop containing nucleoside triphosphate hydrolases"/>
    <property type="match status" value="1"/>
</dbReference>
<dbReference type="Pfam" id="PF13614">
    <property type="entry name" value="AAA_31"/>
    <property type="match status" value="1"/>
</dbReference>
<proteinExistence type="predicted"/>
<feature type="domain" description="Type I restriction enzyme R protein N-terminal" evidence="1">
    <location>
        <begin position="19"/>
        <end position="130"/>
    </location>
</feature>
<protein>
    <recommendedName>
        <fullName evidence="5">ATPase</fullName>
    </recommendedName>
</protein>
<evidence type="ECO:0000313" key="4">
    <source>
        <dbReference type="Proteomes" id="UP000183940"/>
    </source>
</evidence>
<dbReference type="PANTHER" id="PTHR13696:SF52">
    <property type="entry name" value="PARA FAMILY PROTEIN CT_582"/>
    <property type="match status" value="1"/>
</dbReference>
<dbReference type="EMBL" id="MLAW01000003">
    <property type="protein sequence ID" value="OJJ27081.1"/>
    <property type="molecule type" value="Genomic_DNA"/>
</dbReference>
<keyword evidence="4" id="KW-1185">Reference proteome</keyword>
<dbReference type="InterPro" id="IPR050678">
    <property type="entry name" value="DNA_Partitioning_ATPase"/>
</dbReference>
<dbReference type="Proteomes" id="UP000183940">
    <property type="component" value="Unassembled WGS sequence"/>
</dbReference>